<evidence type="ECO:0000313" key="8">
    <source>
        <dbReference type="EMBL" id="KAK9124144.1"/>
    </source>
</evidence>
<evidence type="ECO:0000313" key="9">
    <source>
        <dbReference type="Proteomes" id="UP001417504"/>
    </source>
</evidence>
<dbReference type="GO" id="GO:0042910">
    <property type="term" value="F:xenobiotic transmembrane transporter activity"/>
    <property type="evidence" value="ECO:0007669"/>
    <property type="project" value="InterPro"/>
</dbReference>
<feature type="transmembrane region" description="Helical" evidence="7">
    <location>
        <begin position="343"/>
        <end position="367"/>
    </location>
</feature>
<reference evidence="8 9" key="1">
    <citation type="submission" date="2024-01" db="EMBL/GenBank/DDBJ databases">
        <title>Genome assemblies of Stephania.</title>
        <authorList>
            <person name="Yang L."/>
        </authorList>
    </citation>
    <scope>NUCLEOTIDE SEQUENCE [LARGE SCALE GENOMIC DNA]</scope>
    <source>
        <strain evidence="8">QJT</strain>
        <tissue evidence="8">Leaf</tissue>
    </source>
</reference>
<dbReference type="GO" id="GO:0016020">
    <property type="term" value="C:membrane"/>
    <property type="evidence" value="ECO:0007669"/>
    <property type="project" value="UniProtKB-SubCell"/>
</dbReference>
<proteinExistence type="inferred from homology"/>
<dbReference type="Pfam" id="PF01554">
    <property type="entry name" value="MatE"/>
    <property type="match status" value="1"/>
</dbReference>
<keyword evidence="3 7" id="KW-0812">Transmembrane</keyword>
<dbReference type="InterPro" id="IPR045069">
    <property type="entry name" value="MATE_euk"/>
</dbReference>
<dbReference type="AlphaFoldDB" id="A0AAP0IYG3"/>
<dbReference type="InterPro" id="IPR002528">
    <property type="entry name" value="MATE_fam"/>
</dbReference>
<dbReference type="CDD" id="cd13132">
    <property type="entry name" value="MATE_eukaryotic"/>
    <property type="match status" value="1"/>
</dbReference>
<feature type="transmembrane region" description="Helical" evidence="7">
    <location>
        <begin position="272"/>
        <end position="294"/>
    </location>
</feature>
<keyword evidence="5 7" id="KW-0472">Membrane</keyword>
<evidence type="ECO:0008006" key="10">
    <source>
        <dbReference type="Google" id="ProtNLM"/>
    </source>
</evidence>
<evidence type="ECO:0000256" key="4">
    <source>
        <dbReference type="ARBA" id="ARBA00022989"/>
    </source>
</evidence>
<evidence type="ECO:0000256" key="2">
    <source>
        <dbReference type="ARBA" id="ARBA00010199"/>
    </source>
</evidence>
<evidence type="ECO:0000256" key="1">
    <source>
        <dbReference type="ARBA" id="ARBA00004141"/>
    </source>
</evidence>
<feature type="transmembrane region" description="Helical" evidence="7">
    <location>
        <begin position="373"/>
        <end position="394"/>
    </location>
</feature>
<dbReference type="GO" id="GO:0015297">
    <property type="term" value="F:antiporter activity"/>
    <property type="evidence" value="ECO:0007669"/>
    <property type="project" value="InterPro"/>
</dbReference>
<dbReference type="PANTHER" id="PTHR11206">
    <property type="entry name" value="MULTIDRUG RESISTANCE PROTEIN"/>
    <property type="match status" value="1"/>
</dbReference>
<keyword evidence="9" id="KW-1185">Reference proteome</keyword>
<sequence length="427" mass="45741">MEGVEEDVGGGGAGDLHQVLHLRHHGDLPSVRGAHRVDGAGGLRAGPDGAPAVRERDPPGHGQRPGDPVRAGLRGGAAPHARHIPAALMAGAVLHIPIPHPSLPTGVSAAEDLRPGRGHCGGRWGDRGVVRARHFRVYCVVHVPDVPAGAEQEHDHCIPGRGLARAACVSLVAADRQTWNGFSWMAFRDLWPVVKLSLSSGAMLCLELWYNSILVLLTGNLKDAEVEIDAISICLNINGWEMMISLGFLAAASVRVSNELGRGSKKAAKFSVVMVVLTSLSIGSVLFLCFLFLRGKLAYIFTENPAVVAAVTRLSPFLAISILFNSVQPVLSGVAVGAGWQSIVAYVNIACYYIVGIPLGVVLGYVLHFQVTGIWIGMLVGTAVQTLVLIVITWTTDWDKQVIMAQQRVRKWFLPETQRSNSHPELA</sequence>
<evidence type="ECO:0000256" key="6">
    <source>
        <dbReference type="SAM" id="MobiDB-lite"/>
    </source>
</evidence>
<comment type="similarity">
    <text evidence="2">Belongs to the multi antimicrobial extrusion (MATE) (TC 2.A.66.1) family.</text>
</comment>
<evidence type="ECO:0000256" key="7">
    <source>
        <dbReference type="SAM" id="Phobius"/>
    </source>
</evidence>
<name>A0AAP0IYG3_9MAGN</name>
<organism evidence="8 9">
    <name type="scientific">Stephania japonica</name>
    <dbReference type="NCBI Taxonomy" id="461633"/>
    <lineage>
        <taxon>Eukaryota</taxon>
        <taxon>Viridiplantae</taxon>
        <taxon>Streptophyta</taxon>
        <taxon>Embryophyta</taxon>
        <taxon>Tracheophyta</taxon>
        <taxon>Spermatophyta</taxon>
        <taxon>Magnoliopsida</taxon>
        <taxon>Ranunculales</taxon>
        <taxon>Menispermaceae</taxon>
        <taxon>Menispermoideae</taxon>
        <taxon>Cissampelideae</taxon>
        <taxon>Stephania</taxon>
    </lineage>
</organism>
<keyword evidence="4 7" id="KW-1133">Transmembrane helix</keyword>
<dbReference type="EMBL" id="JBBNAE010000005">
    <property type="protein sequence ID" value="KAK9124144.1"/>
    <property type="molecule type" value="Genomic_DNA"/>
</dbReference>
<protein>
    <recommendedName>
        <fullName evidence="10">Multidrug and toxic compound extrusion protein</fullName>
    </recommendedName>
</protein>
<feature type="transmembrane region" description="Helical" evidence="7">
    <location>
        <begin position="314"/>
        <end position="336"/>
    </location>
</feature>
<feature type="region of interest" description="Disordered" evidence="6">
    <location>
        <begin position="27"/>
        <end position="77"/>
    </location>
</feature>
<dbReference type="GO" id="GO:1990961">
    <property type="term" value="P:xenobiotic detoxification by transmembrane export across the plasma membrane"/>
    <property type="evidence" value="ECO:0007669"/>
    <property type="project" value="InterPro"/>
</dbReference>
<comment type="subcellular location">
    <subcellularLocation>
        <location evidence="1">Membrane</location>
        <topology evidence="1">Multi-pass membrane protein</topology>
    </subcellularLocation>
</comment>
<accession>A0AAP0IYG3</accession>
<evidence type="ECO:0000256" key="3">
    <source>
        <dbReference type="ARBA" id="ARBA00022692"/>
    </source>
</evidence>
<evidence type="ECO:0000256" key="5">
    <source>
        <dbReference type="ARBA" id="ARBA00023136"/>
    </source>
</evidence>
<comment type="caution">
    <text evidence="8">The sequence shown here is derived from an EMBL/GenBank/DDBJ whole genome shotgun (WGS) entry which is preliminary data.</text>
</comment>
<gene>
    <name evidence="8" type="ORF">Sjap_013746</name>
</gene>
<dbReference type="Proteomes" id="UP001417504">
    <property type="component" value="Unassembled WGS sequence"/>
</dbReference>